<organism evidence="1 2">
    <name type="scientific">Clavispora lusitaniae</name>
    <name type="common">Candida lusitaniae</name>
    <dbReference type="NCBI Taxonomy" id="36911"/>
    <lineage>
        <taxon>Eukaryota</taxon>
        <taxon>Fungi</taxon>
        <taxon>Dikarya</taxon>
        <taxon>Ascomycota</taxon>
        <taxon>Saccharomycotina</taxon>
        <taxon>Pichiomycetes</taxon>
        <taxon>Metschnikowiaceae</taxon>
        <taxon>Clavispora</taxon>
    </lineage>
</organism>
<dbReference type="EMBL" id="CP038485">
    <property type="protein sequence ID" value="QFZ26179.1"/>
    <property type="molecule type" value="Genomic_DNA"/>
</dbReference>
<evidence type="ECO:0000313" key="2">
    <source>
        <dbReference type="Proteomes" id="UP000326582"/>
    </source>
</evidence>
<evidence type="ECO:0000313" key="1">
    <source>
        <dbReference type="EMBL" id="QFZ26179.1"/>
    </source>
</evidence>
<accession>A0ACD0WF31</accession>
<sequence length="764" mass="85419">MDSPQDVGDITANSISNQLSTTHLHRPTETPVRATTKNNTPTVSKAGTAVASAVSAAVYSGQKFMQLSVSLETGPDKPILVLRRVQDSYVNVSQMLEILVLTGHFSKDQVSGFLRNEILHSTQYLPRGNPTHLASFNDFRTHAVEQIRGLWIPYDKAVSIAVRFDLYELVKKLFLVDVHDFHKLHKPESVQSAAQKRPNEEDLGEVEGSPSKKRKALTESSDSLTVRLAAENNSNYPYCLAPLSFEENNIALISEVKLKFSEIFKTDGKDSVSFTIKDIEEQFKPLFSKCEPKAGSFTSILDVSLDSSGKTALHYASTLASTNLVASFIELKICSPIRGDNKGESPLISMIQVTNAMEKGNFTEILRNWLWPNLWLFDSKHKSIFHVLTSSASNNYKSSKFYLEKILEWAVSNENKEKNLFNISTKMINAQESENGNTALHLAGELELKWFVYLFLELRADPNLPNNTGVKASDFDCVKVVAEARDKCNANPDSLSAMKNLYETLGISDDSEEYMIQLVRTGVEFLNKSMHFAEVGEMEDEQEEEKRKELSPTSEVVSSSLLSNKIFKSIQDLLSSTNEEYEKVIHSKKAEINNLNRELRDATIITANNRFFSKKIAERISSVDTMKLQMANITDKLQTFKKNQSEEGDKDDVFSSDIEVSTLVKFDADEPFIIKPIYEKLIKGEAVEATPEILEALPSSGILSARLKAYNEVNSSLQQELNNLLDYNALTAKFKKVVSFCTGVGINEVDELLDGLLEAVEGQQ</sequence>
<keyword evidence="2" id="KW-1185">Reference proteome</keyword>
<gene>
    <name evidence="1" type="ORF">EJF14_20075</name>
</gene>
<proteinExistence type="predicted"/>
<dbReference type="Proteomes" id="UP000326582">
    <property type="component" value="Chromosome 2"/>
</dbReference>
<protein>
    <submittedName>
        <fullName evidence="1">Regulatory protein</fullName>
    </submittedName>
</protein>
<reference evidence="2" key="1">
    <citation type="journal article" date="2019" name="MBio">
        <title>Comparative genomics for the elucidation of multidrug resistance (MDR) in Candida lusitaniae.</title>
        <authorList>
            <person name="Kannan A."/>
            <person name="Asner S.A."/>
            <person name="Trachsel E."/>
            <person name="Kelly S."/>
            <person name="Parker J."/>
            <person name="Sanglard D."/>
        </authorList>
    </citation>
    <scope>NUCLEOTIDE SEQUENCE [LARGE SCALE GENOMIC DNA]</scope>
    <source>
        <strain evidence="2">P1</strain>
    </source>
</reference>
<name>A0ACD0WF31_CLALS</name>